<name>A0ABW5WID1_9PSEU</name>
<keyword evidence="2" id="KW-1185">Reference proteome</keyword>
<reference evidence="2" key="1">
    <citation type="journal article" date="2019" name="Int. J. Syst. Evol. Microbiol.">
        <title>The Global Catalogue of Microorganisms (GCM) 10K type strain sequencing project: providing services to taxonomists for standard genome sequencing and annotation.</title>
        <authorList>
            <consortium name="The Broad Institute Genomics Platform"/>
            <consortium name="The Broad Institute Genome Sequencing Center for Infectious Disease"/>
            <person name="Wu L."/>
            <person name="Ma J."/>
        </authorList>
    </citation>
    <scope>NUCLEOTIDE SEQUENCE [LARGE SCALE GENOMIC DNA]</scope>
    <source>
        <strain evidence="2">IBRC-M 10906</strain>
    </source>
</reference>
<protein>
    <recommendedName>
        <fullName evidence="3">Transposase</fullName>
    </recommendedName>
</protein>
<dbReference type="Proteomes" id="UP001597478">
    <property type="component" value="Unassembled WGS sequence"/>
</dbReference>
<dbReference type="RefSeq" id="WP_377396382.1">
    <property type="nucleotide sequence ID" value="NZ_JBHSAN010000055.1"/>
</dbReference>
<evidence type="ECO:0000313" key="1">
    <source>
        <dbReference type="EMBL" id="MFD2802313.1"/>
    </source>
</evidence>
<gene>
    <name evidence="1" type="ORF">ACFS2C_23265</name>
</gene>
<evidence type="ECO:0000313" key="2">
    <source>
        <dbReference type="Proteomes" id="UP001597478"/>
    </source>
</evidence>
<dbReference type="EMBL" id="JBHUOF010000046">
    <property type="protein sequence ID" value="MFD2802313.1"/>
    <property type="molecule type" value="Genomic_DNA"/>
</dbReference>
<organism evidence="1 2">
    <name type="scientific">Prauserella oleivorans</name>
    <dbReference type="NCBI Taxonomy" id="1478153"/>
    <lineage>
        <taxon>Bacteria</taxon>
        <taxon>Bacillati</taxon>
        <taxon>Actinomycetota</taxon>
        <taxon>Actinomycetes</taxon>
        <taxon>Pseudonocardiales</taxon>
        <taxon>Pseudonocardiaceae</taxon>
        <taxon>Prauserella</taxon>
    </lineage>
</organism>
<evidence type="ECO:0008006" key="3">
    <source>
        <dbReference type="Google" id="ProtNLM"/>
    </source>
</evidence>
<accession>A0ABW5WID1</accession>
<proteinExistence type="predicted"/>
<sequence>MRDVLAELGRAALSFPSYRSQRNYPGWYWSATMGGRIGFVSWVERDHLVALI</sequence>
<comment type="caution">
    <text evidence="1">The sequence shown here is derived from an EMBL/GenBank/DDBJ whole genome shotgun (WGS) entry which is preliminary data.</text>
</comment>